<gene>
    <name evidence="2" type="ORF">AVDCRST_MAG66-4622</name>
</gene>
<proteinExistence type="predicted"/>
<protein>
    <submittedName>
        <fullName evidence="2">Aromatase</fullName>
    </submittedName>
</protein>
<feature type="compositionally biased region" description="Basic residues" evidence="1">
    <location>
        <begin position="279"/>
        <end position="295"/>
    </location>
</feature>
<feature type="compositionally biased region" description="Basic and acidic residues" evidence="1">
    <location>
        <begin position="27"/>
        <end position="70"/>
    </location>
</feature>
<feature type="region of interest" description="Disordered" evidence="1">
    <location>
        <begin position="235"/>
        <end position="316"/>
    </location>
</feature>
<feature type="compositionally biased region" description="Low complexity" evidence="1">
    <location>
        <begin position="169"/>
        <end position="191"/>
    </location>
</feature>
<feature type="non-terminal residue" evidence="2">
    <location>
        <position position="1"/>
    </location>
</feature>
<feature type="compositionally biased region" description="Basic and acidic residues" evidence="1">
    <location>
        <begin position="122"/>
        <end position="132"/>
    </location>
</feature>
<sequence>DTDRDPRGRARDHRRGVGGHGVRAARRRGELAADVPPERARRVPRAHRFERADPDLGDGQRRGQDLDVAARARSGRPAHRVPAGPFHPARRLDGRRLDRRARLRGPVPGAAAARLPRRRRRPGEPPLDRDRGGPQQPRRAGRAQGHRRTADGAGQPGDDVRRLGRGRRSGQAGLRLRQRGAAVVRAAAPRLPGDPDRGGPRPAGARHGHAHQGRLGAHHVVGARDVPARAHRLQADQAATADDPAHGHVDLRRDRRGGRRHLAPHRRPQRGQHPGRAGPGRRRAGGARVRPRRTGHQQPGHARSGQGVRRAARAVV</sequence>
<dbReference type="EMBL" id="CADCUS010000594">
    <property type="protein sequence ID" value="CAA9446108.1"/>
    <property type="molecule type" value="Genomic_DNA"/>
</dbReference>
<evidence type="ECO:0000313" key="2">
    <source>
        <dbReference type="EMBL" id="CAA9446108.1"/>
    </source>
</evidence>
<feature type="compositionally biased region" description="Low complexity" evidence="1">
    <location>
        <begin position="104"/>
        <end position="114"/>
    </location>
</feature>
<evidence type="ECO:0000256" key="1">
    <source>
        <dbReference type="SAM" id="MobiDB-lite"/>
    </source>
</evidence>
<feature type="non-terminal residue" evidence="2">
    <location>
        <position position="316"/>
    </location>
</feature>
<organism evidence="2">
    <name type="scientific">uncultured Pseudonocardia sp</name>
    <dbReference type="NCBI Taxonomy" id="211455"/>
    <lineage>
        <taxon>Bacteria</taxon>
        <taxon>Bacillati</taxon>
        <taxon>Actinomycetota</taxon>
        <taxon>Actinomycetes</taxon>
        <taxon>Pseudonocardiales</taxon>
        <taxon>Pseudonocardiaceae</taxon>
        <taxon>Pseudonocardia</taxon>
        <taxon>environmental samples</taxon>
    </lineage>
</organism>
<feature type="region of interest" description="Disordered" evidence="1">
    <location>
        <begin position="1"/>
        <end position="213"/>
    </location>
</feature>
<accession>A0A6J4QJE8</accession>
<name>A0A6J4QJE8_9PSEU</name>
<feature type="compositionally biased region" description="Basic and acidic residues" evidence="1">
    <location>
        <begin position="243"/>
        <end position="253"/>
    </location>
</feature>
<reference evidence="2" key="1">
    <citation type="submission" date="2020-02" db="EMBL/GenBank/DDBJ databases">
        <authorList>
            <person name="Meier V. D."/>
        </authorList>
    </citation>
    <scope>NUCLEOTIDE SEQUENCE</scope>
    <source>
        <strain evidence="2">AVDCRST_MAG66</strain>
    </source>
</reference>
<dbReference type="AlphaFoldDB" id="A0A6J4QJE8"/>
<feature type="compositionally biased region" description="Basic residues" evidence="1">
    <location>
        <begin position="254"/>
        <end position="270"/>
    </location>
</feature>